<feature type="DNA-binding region" description="H-T-H motif" evidence="4">
    <location>
        <begin position="11"/>
        <end position="30"/>
    </location>
</feature>
<evidence type="ECO:0000256" key="4">
    <source>
        <dbReference type="PROSITE-ProRule" id="PRU00335"/>
    </source>
</evidence>
<keyword evidence="2 4" id="KW-0238">DNA-binding</keyword>
<name>A0A1I6WEN4_9RHOB</name>
<dbReference type="Proteomes" id="UP000199392">
    <property type="component" value="Unassembled WGS sequence"/>
</dbReference>
<dbReference type="InterPro" id="IPR036271">
    <property type="entry name" value="Tet_transcr_reg_TetR-rel_C_sf"/>
</dbReference>
<dbReference type="InterPro" id="IPR001647">
    <property type="entry name" value="HTH_TetR"/>
</dbReference>
<evidence type="ECO:0000313" key="7">
    <source>
        <dbReference type="Proteomes" id="UP000199392"/>
    </source>
</evidence>
<keyword evidence="1" id="KW-0805">Transcription regulation</keyword>
<dbReference type="PANTHER" id="PTHR47506:SF1">
    <property type="entry name" value="HTH-TYPE TRANSCRIPTIONAL REGULATOR YJDC"/>
    <property type="match status" value="1"/>
</dbReference>
<feature type="domain" description="HTH tetR-type" evidence="5">
    <location>
        <begin position="1"/>
        <end position="48"/>
    </location>
</feature>
<dbReference type="Pfam" id="PF00440">
    <property type="entry name" value="TetR_N"/>
    <property type="match status" value="1"/>
</dbReference>
<dbReference type="Gene3D" id="1.10.357.10">
    <property type="entry name" value="Tetracycline Repressor, domain 2"/>
    <property type="match status" value="1"/>
</dbReference>
<proteinExistence type="predicted"/>
<dbReference type="EMBL" id="FOZW01000019">
    <property type="protein sequence ID" value="SFT24440.1"/>
    <property type="molecule type" value="Genomic_DNA"/>
</dbReference>
<dbReference type="PROSITE" id="PS50977">
    <property type="entry name" value="HTH_TETR_2"/>
    <property type="match status" value="1"/>
</dbReference>
<evidence type="ECO:0000259" key="5">
    <source>
        <dbReference type="PROSITE" id="PS50977"/>
    </source>
</evidence>
<dbReference type="InterPro" id="IPR009057">
    <property type="entry name" value="Homeodomain-like_sf"/>
</dbReference>
<gene>
    <name evidence="6" type="ORF">SAMN04488050_11944</name>
</gene>
<dbReference type="AlphaFoldDB" id="A0A1I6WEN4"/>
<protein>
    <submittedName>
        <fullName evidence="6">Transcriptional regulator, TetR family</fullName>
    </submittedName>
</protein>
<organism evidence="6 7">
    <name type="scientific">Alloyangia pacifica</name>
    <dbReference type="NCBI Taxonomy" id="311180"/>
    <lineage>
        <taxon>Bacteria</taxon>
        <taxon>Pseudomonadati</taxon>
        <taxon>Pseudomonadota</taxon>
        <taxon>Alphaproteobacteria</taxon>
        <taxon>Rhodobacterales</taxon>
        <taxon>Roseobacteraceae</taxon>
        <taxon>Alloyangia</taxon>
    </lineage>
</organism>
<keyword evidence="7" id="KW-1185">Reference proteome</keyword>
<evidence type="ECO:0000256" key="1">
    <source>
        <dbReference type="ARBA" id="ARBA00023015"/>
    </source>
</evidence>
<keyword evidence="3" id="KW-0804">Transcription</keyword>
<accession>A0A1I6WEN4</accession>
<evidence type="ECO:0000256" key="3">
    <source>
        <dbReference type="ARBA" id="ARBA00023163"/>
    </source>
</evidence>
<dbReference type="OrthoDB" id="9779746at2"/>
<sequence>MFHARGYDAVSVADLTAALGIKPPSFYAAFGSKAGLYSRVLERYSESGAIPFAALLRADRPVAVCLAEVLEEAARRYGASADAPGCLVVEGTRSNDPDAQAAACVHHDAAEALIHDYIAARFPEGADRITDFMDTVMAGLSAMARRGHGTERLMASAKMAGRALMREFSEDHA</sequence>
<dbReference type="SUPFAM" id="SSF48498">
    <property type="entry name" value="Tetracyclin repressor-like, C-terminal domain"/>
    <property type="match status" value="1"/>
</dbReference>
<dbReference type="SUPFAM" id="SSF46689">
    <property type="entry name" value="Homeodomain-like"/>
    <property type="match status" value="1"/>
</dbReference>
<dbReference type="PANTHER" id="PTHR47506">
    <property type="entry name" value="TRANSCRIPTIONAL REGULATORY PROTEIN"/>
    <property type="match status" value="1"/>
</dbReference>
<evidence type="ECO:0000256" key="2">
    <source>
        <dbReference type="ARBA" id="ARBA00023125"/>
    </source>
</evidence>
<evidence type="ECO:0000313" key="6">
    <source>
        <dbReference type="EMBL" id="SFT24440.1"/>
    </source>
</evidence>
<reference evidence="7" key="1">
    <citation type="submission" date="2016-10" db="EMBL/GenBank/DDBJ databases">
        <authorList>
            <person name="Varghese N."/>
            <person name="Submissions S."/>
        </authorList>
    </citation>
    <scope>NUCLEOTIDE SEQUENCE [LARGE SCALE GENOMIC DNA]</scope>
    <source>
        <strain evidence="7">DSM 26894</strain>
    </source>
</reference>
<dbReference type="Gene3D" id="1.10.10.60">
    <property type="entry name" value="Homeodomain-like"/>
    <property type="match status" value="1"/>
</dbReference>
<dbReference type="GO" id="GO:0003677">
    <property type="term" value="F:DNA binding"/>
    <property type="evidence" value="ECO:0007669"/>
    <property type="project" value="UniProtKB-UniRule"/>
</dbReference>
<dbReference type="STRING" id="311180.SAMN04488050_11944"/>